<reference evidence="7" key="1">
    <citation type="submission" date="2023-03" db="EMBL/GenBank/DDBJ databases">
        <title>Borrelidin-producing and root-colonizing Streptomyces rochei is a potent biopesticide for soil-borne oomycete-caused plant diseases.</title>
        <authorList>
            <person name="Zhou D."/>
            <person name="Wang X."/>
            <person name="Navarro-Munoz J.C."/>
            <person name="Li W."/>
            <person name="Li J."/>
            <person name="Jiu M."/>
            <person name="Deng S."/>
            <person name="Ye Y."/>
            <person name="Daly P."/>
            <person name="Wei L."/>
        </authorList>
    </citation>
    <scope>NUCLEOTIDE SEQUENCE</scope>
    <source>
        <strain evidence="7">JK1</strain>
    </source>
</reference>
<dbReference type="InterPro" id="IPR058240">
    <property type="entry name" value="rSAM_sf"/>
</dbReference>
<gene>
    <name evidence="7" type="ORF">P7W03_28105</name>
</gene>
<dbReference type="InterPro" id="IPR013785">
    <property type="entry name" value="Aldolase_TIM"/>
</dbReference>
<dbReference type="Gene3D" id="3.20.20.70">
    <property type="entry name" value="Aldolase class I"/>
    <property type="match status" value="1"/>
</dbReference>
<dbReference type="PANTHER" id="PTHR30352:SF2">
    <property type="entry name" value="ANAEROBIC RIBONUCLEOSIDE-TRIPHOSPHATE REDUCTASE-ACTIVATING PROTEIN"/>
    <property type="match status" value="1"/>
</dbReference>
<dbReference type="GO" id="GO:0046872">
    <property type="term" value="F:metal ion binding"/>
    <property type="evidence" value="ECO:0007669"/>
    <property type="project" value="UniProtKB-KW"/>
</dbReference>
<keyword evidence="3" id="KW-0949">S-adenosyl-L-methionine</keyword>
<keyword evidence="2" id="KW-0004">4Fe-4S</keyword>
<evidence type="ECO:0000256" key="6">
    <source>
        <dbReference type="ARBA" id="ARBA00023014"/>
    </source>
</evidence>
<dbReference type="SUPFAM" id="SSF102114">
    <property type="entry name" value="Radical SAM enzymes"/>
    <property type="match status" value="1"/>
</dbReference>
<evidence type="ECO:0000256" key="2">
    <source>
        <dbReference type="ARBA" id="ARBA00022485"/>
    </source>
</evidence>
<keyword evidence="4" id="KW-0479">Metal-binding</keyword>
<name>A0AAX3ZR40_STRRO</name>
<evidence type="ECO:0000256" key="4">
    <source>
        <dbReference type="ARBA" id="ARBA00022723"/>
    </source>
</evidence>
<dbReference type="Pfam" id="PF13353">
    <property type="entry name" value="Fer4_12"/>
    <property type="match status" value="1"/>
</dbReference>
<dbReference type="RefSeq" id="WP_306693182.1">
    <property type="nucleotide sequence ID" value="NZ_CP121271.1"/>
</dbReference>
<dbReference type="EMBL" id="CP121271">
    <property type="protein sequence ID" value="WMC89228.1"/>
    <property type="molecule type" value="Genomic_DNA"/>
</dbReference>
<dbReference type="PANTHER" id="PTHR30352">
    <property type="entry name" value="PYRUVATE FORMATE-LYASE-ACTIVATING ENZYME"/>
    <property type="match status" value="1"/>
</dbReference>
<dbReference type="AlphaFoldDB" id="A0AAX3ZR40"/>
<accession>A0AAX3ZR40</accession>
<protein>
    <submittedName>
        <fullName evidence="7">4Fe-4S single cluster domain-containing protein</fullName>
    </submittedName>
</protein>
<dbReference type="Proteomes" id="UP001231701">
    <property type="component" value="Chromosome"/>
</dbReference>
<dbReference type="GeneID" id="90945979"/>
<evidence type="ECO:0000256" key="1">
    <source>
        <dbReference type="ARBA" id="ARBA00001966"/>
    </source>
</evidence>
<sequence>MEVRISGTHFPLETLGPGRRLGVWFQGCSLACAGCMSRHTWAARGGTSRHVDELLELWREALDGGAEGLTVSGGEPLQQPDALAELLAGAAGLRNARTGRGPEGGRAPADLLVYTGYEPAEWTERQERALAGADVVVTGRFRVAEPTRLVWRGSANQRIRPRTALGAVRYAPHLEREATGARLQAVVTPAAGAGRGMGLRLYGVPLRGELARAERALRGTGVSLRDASWRP</sequence>
<dbReference type="GO" id="GO:0051539">
    <property type="term" value="F:4 iron, 4 sulfur cluster binding"/>
    <property type="evidence" value="ECO:0007669"/>
    <property type="project" value="UniProtKB-KW"/>
</dbReference>
<evidence type="ECO:0000256" key="3">
    <source>
        <dbReference type="ARBA" id="ARBA00022691"/>
    </source>
</evidence>
<dbReference type="InterPro" id="IPR034457">
    <property type="entry name" value="Organic_radical-activating"/>
</dbReference>
<evidence type="ECO:0000313" key="7">
    <source>
        <dbReference type="EMBL" id="WMC89228.1"/>
    </source>
</evidence>
<evidence type="ECO:0000313" key="8">
    <source>
        <dbReference type="Proteomes" id="UP001231701"/>
    </source>
</evidence>
<dbReference type="GO" id="GO:0004748">
    <property type="term" value="F:ribonucleoside-diphosphate reductase activity, thioredoxin disulfide as acceptor"/>
    <property type="evidence" value="ECO:0007669"/>
    <property type="project" value="TreeGrafter"/>
</dbReference>
<keyword evidence="6" id="KW-0411">Iron-sulfur</keyword>
<comment type="cofactor">
    <cofactor evidence="1">
        <name>[4Fe-4S] cluster</name>
        <dbReference type="ChEBI" id="CHEBI:49883"/>
    </cofactor>
</comment>
<keyword evidence="5" id="KW-0408">Iron</keyword>
<evidence type="ECO:0000256" key="5">
    <source>
        <dbReference type="ARBA" id="ARBA00023004"/>
    </source>
</evidence>
<organism evidence="7 8">
    <name type="scientific">Streptomyces rochei</name>
    <name type="common">Streptomyces parvullus</name>
    <dbReference type="NCBI Taxonomy" id="1928"/>
    <lineage>
        <taxon>Bacteria</taxon>
        <taxon>Bacillati</taxon>
        <taxon>Actinomycetota</taxon>
        <taxon>Actinomycetes</taxon>
        <taxon>Kitasatosporales</taxon>
        <taxon>Streptomycetaceae</taxon>
        <taxon>Streptomyces</taxon>
        <taxon>Streptomyces rochei group</taxon>
    </lineage>
</organism>
<dbReference type="SFLD" id="SFLDS00029">
    <property type="entry name" value="Radical_SAM"/>
    <property type="match status" value="1"/>
</dbReference>
<dbReference type="InterPro" id="IPR007197">
    <property type="entry name" value="rSAM"/>
</dbReference>
<proteinExistence type="predicted"/>